<dbReference type="HOGENOM" id="CLU_116901_0_0_1"/>
<keyword evidence="3" id="KW-1185">Reference proteome</keyword>
<evidence type="ECO:0000256" key="1">
    <source>
        <dbReference type="SAM" id="SignalP"/>
    </source>
</evidence>
<proteinExistence type="predicted"/>
<evidence type="ECO:0000313" key="3">
    <source>
        <dbReference type="Proteomes" id="UP000001070"/>
    </source>
</evidence>
<organism evidence="3">
    <name type="scientific">Drosophila grimshawi</name>
    <name type="common">Hawaiian fruit fly</name>
    <name type="synonym">Idiomyia grimshawi</name>
    <dbReference type="NCBI Taxonomy" id="7222"/>
    <lineage>
        <taxon>Eukaryota</taxon>
        <taxon>Metazoa</taxon>
        <taxon>Ecdysozoa</taxon>
        <taxon>Arthropoda</taxon>
        <taxon>Hexapoda</taxon>
        <taxon>Insecta</taxon>
        <taxon>Pterygota</taxon>
        <taxon>Neoptera</taxon>
        <taxon>Endopterygota</taxon>
        <taxon>Diptera</taxon>
        <taxon>Brachycera</taxon>
        <taxon>Muscomorpha</taxon>
        <taxon>Ephydroidea</taxon>
        <taxon>Drosophilidae</taxon>
        <taxon>Drosophila</taxon>
        <taxon>Hawaiian Drosophila</taxon>
    </lineage>
</organism>
<dbReference type="PANTHER" id="PTHR20898">
    <property type="entry name" value="DAEDALUS ON 3-RELATED-RELATED"/>
    <property type="match status" value="1"/>
</dbReference>
<dbReference type="InterPro" id="IPR010512">
    <property type="entry name" value="DUF1091"/>
</dbReference>
<feature type="chain" id="PRO_5002808041" evidence="1">
    <location>
        <begin position="24"/>
        <end position="190"/>
    </location>
</feature>
<reference evidence="2 3" key="1">
    <citation type="journal article" date="2007" name="Nature">
        <title>Evolution of genes and genomes on the Drosophila phylogeny.</title>
        <authorList>
            <consortium name="Drosophila 12 Genomes Consortium"/>
            <person name="Clark A.G."/>
            <person name="Eisen M.B."/>
            <person name="Smith D.R."/>
            <person name="Bergman C.M."/>
            <person name="Oliver B."/>
            <person name="Markow T.A."/>
            <person name="Kaufman T.C."/>
            <person name="Kellis M."/>
            <person name="Gelbart W."/>
            <person name="Iyer V.N."/>
            <person name="Pollard D.A."/>
            <person name="Sackton T.B."/>
            <person name="Larracuente A.M."/>
            <person name="Singh N.D."/>
            <person name="Abad J.P."/>
            <person name="Abt D.N."/>
            <person name="Adryan B."/>
            <person name="Aguade M."/>
            <person name="Akashi H."/>
            <person name="Anderson W.W."/>
            <person name="Aquadro C.F."/>
            <person name="Ardell D.H."/>
            <person name="Arguello R."/>
            <person name="Artieri C.G."/>
            <person name="Barbash D.A."/>
            <person name="Barker D."/>
            <person name="Barsanti P."/>
            <person name="Batterham P."/>
            <person name="Batzoglou S."/>
            <person name="Begun D."/>
            <person name="Bhutkar A."/>
            <person name="Blanco E."/>
            <person name="Bosak S.A."/>
            <person name="Bradley R.K."/>
            <person name="Brand A.D."/>
            <person name="Brent M.R."/>
            <person name="Brooks A.N."/>
            <person name="Brown R.H."/>
            <person name="Butlin R.K."/>
            <person name="Caggese C."/>
            <person name="Calvi B.R."/>
            <person name="Bernardo de Carvalho A."/>
            <person name="Caspi A."/>
            <person name="Castrezana S."/>
            <person name="Celniker S.E."/>
            <person name="Chang J.L."/>
            <person name="Chapple C."/>
            <person name="Chatterji S."/>
            <person name="Chinwalla A."/>
            <person name="Civetta A."/>
            <person name="Clifton S.W."/>
            <person name="Comeron J.M."/>
            <person name="Costello J.C."/>
            <person name="Coyne J.A."/>
            <person name="Daub J."/>
            <person name="David R.G."/>
            <person name="Delcher A.L."/>
            <person name="Delehaunty K."/>
            <person name="Do C.B."/>
            <person name="Ebling H."/>
            <person name="Edwards K."/>
            <person name="Eickbush T."/>
            <person name="Evans J.D."/>
            <person name="Filipski A."/>
            <person name="Findeiss S."/>
            <person name="Freyhult E."/>
            <person name="Fulton L."/>
            <person name="Fulton R."/>
            <person name="Garcia A.C."/>
            <person name="Gardiner A."/>
            <person name="Garfield D.A."/>
            <person name="Garvin B.E."/>
            <person name="Gibson G."/>
            <person name="Gilbert D."/>
            <person name="Gnerre S."/>
            <person name="Godfrey J."/>
            <person name="Good R."/>
            <person name="Gotea V."/>
            <person name="Gravely B."/>
            <person name="Greenberg A.J."/>
            <person name="Griffiths-Jones S."/>
            <person name="Gross S."/>
            <person name="Guigo R."/>
            <person name="Gustafson E.A."/>
            <person name="Haerty W."/>
            <person name="Hahn M.W."/>
            <person name="Halligan D.L."/>
            <person name="Halpern A.L."/>
            <person name="Halter G.M."/>
            <person name="Han M.V."/>
            <person name="Heger A."/>
            <person name="Hillier L."/>
            <person name="Hinrichs A.S."/>
            <person name="Holmes I."/>
            <person name="Hoskins R.A."/>
            <person name="Hubisz M.J."/>
            <person name="Hultmark D."/>
            <person name="Huntley M.A."/>
            <person name="Jaffe D.B."/>
            <person name="Jagadeeshan S."/>
            <person name="Jeck W.R."/>
            <person name="Johnson J."/>
            <person name="Jones C.D."/>
            <person name="Jordan W.C."/>
            <person name="Karpen G.H."/>
            <person name="Kataoka E."/>
            <person name="Keightley P.D."/>
            <person name="Kheradpour P."/>
            <person name="Kirkness E.F."/>
            <person name="Koerich L.B."/>
            <person name="Kristiansen K."/>
            <person name="Kudrna D."/>
            <person name="Kulathinal R.J."/>
            <person name="Kumar S."/>
            <person name="Kwok R."/>
            <person name="Lander E."/>
            <person name="Langley C.H."/>
            <person name="Lapoint R."/>
            <person name="Lazzaro B.P."/>
            <person name="Lee S.J."/>
            <person name="Levesque L."/>
            <person name="Li R."/>
            <person name="Lin C.F."/>
            <person name="Lin M.F."/>
            <person name="Lindblad-Toh K."/>
            <person name="Llopart A."/>
            <person name="Long M."/>
            <person name="Low L."/>
            <person name="Lozovsky E."/>
            <person name="Lu J."/>
            <person name="Luo M."/>
            <person name="Machado C.A."/>
            <person name="Makalowski W."/>
            <person name="Marzo M."/>
            <person name="Matsuda M."/>
            <person name="Matzkin L."/>
            <person name="McAllister B."/>
            <person name="McBride C.S."/>
            <person name="McKernan B."/>
            <person name="McKernan K."/>
            <person name="Mendez-Lago M."/>
            <person name="Minx P."/>
            <person name="Mollenhauer M.U."/>
            <person name="Montooth K."/>
            <person name="Mount S.M."/>
            <person name="Mu X."/>
            <person name="Myers E."/>
            <person name="Negre B."/>
            <person name="Newfeld S."/>
            <person name="Nielsen R."/>
            <person name="Noor M.A."/>
            <person name="O'Grady P."/>
            <person name="Pachter L."/>
            <person name="Papaceit M."/>
            <person name="Parisi M.J."/>
            <person name="Parisi M."/>
            <person name="Parts L."/>
            <person name="Pedersen J.S."/>
            <person name="Pesole G."/>
            <person name="Phillippy A.M."/>
            <person name="Ponting C.P."/>
            <person name="Pop M."/>
            <person name="Porcelli D."/>
            <person name="Powell J.R."/>
            <person name="Prohaska S."/>
            <person name="Pruitt K."/>
            <person name="Puig M."/>
            <person name="Quesneville H."/>
            <person name="Ram K.R."/>
            <person name="Rand D."/>
            <person name="Rasmussen M.D."/>
            <person name="Reed L.K."/>
            <person name="Reenan R."/>
            <person name="Reily A."/>
            <person name="Remington K.A."/>
            <person name="Rieger T.T."/>
            <person name="Ritchie M.G."/>
            <person name="Robin C."/>
            <person name="Rogers Y.H."/>
            <person name="Rohde C."/>
            <person name="Rozas J."/>
            <person name="Rubenfield M.J."/>
            <person name="Ruiz A."/>
            <person name="Russo S."/>
            <person name="Salzberg S.L."/>
            <person name="Sanchez-Gracia A."/>
            <person name="Saranga D.J."/>
            <person name="Sato H."/>
            <person name="Schaeffer S.W."/>
            <person name="Schatz M.C."/>
            <person name="Schlenke T."/>
            <person name="Schwartz R."/>
            <person name="Segarra C."/>
            <person name="Singh R.S."/>
            <person name="Sirot L."/>
            <person name="Sirota M."/>
            <person name="Sisneros N.B."/>
            <person name="Smith C.D."/>
            <person name="Smith T.F."/>
            <person name="Spieth J."/>
            <person name="Stage D.E."/>
            <person name="Stark A."/>
            <person name="Stephan W."/>
            <person name="Strausberg R.L."/>
            <person name="Strempel S."/>
            <person name="Sturgill D."/>
            <person name="Sutton G."/>
            <person name="Sutton G.G."/>
            <person name="Tao W."/>
            <person name="Teichmann S."/>
            <person name="Tobari Y.N."/>
            <person name="Tomimura Y."/>
            <person name="Tsolas J.M."/>
            <person name="Valente V.L."/>
            <person name="Venter E."/>
            <person name="Venter J.C."/>
            <person name="Vicario S."/>
            <person name="Vieira F.G."/>
            <person name="Vilella A.J."/>
            <person name="Villasante A."/>
            <person name="Walenz B."/>
            <person name="Wang J."/>
            <person name="Wasserman M."/>
            <person name="Watts T."/>
            <person name="Wilson D."/>
            <person name="Wilson R.K."/>
            <person name="Wing R.A."/>
            <person name="Wolfner M.F."/>
            <person name="Wong A."/>
            <person name="Wong G.K."/>
            <person name="Wu C.I."/>
            <person name="Wu G."/>
            <person name="Yamamoto D."/>
            <person name="Yang H.P."/>
            <person name="Yang S.P."/>
            <person name="Yorke J.A."/>
            <person name="Yoshida K."/>
            <person name="Zdobnov E."/>
            <person name="Zhang P."/>
            <person name="Zhang Y."/>
            <person name="Zimin A.V."/>
            <person name="Baldwin J."/>
            <person name="Abdouelleil A."/>
            <person name="Abdulkadir J."/>
            <person name="Abebe A."/>
            <person name="Abera B."/>
            <person name="Abreu J."/>
            <person name="Acer S.C."/>
            <person name="Aftuck L."/>
            <person name="Alexander A."/>
            <person name="An P."/>
            <person name="Anderson E."/>
            <person name="Anderson S."/>
            <person name="Arachi H."/>
            <person name="Azer M."/>
            <person name="Bachantsang P."/>
            <person name="Barry A."/>
            <person name="Bayul T."/>
            <person name="Berlin A."/>
            <person name="Bessette D."/>
            <person name="Bloom T."/>
            <person name="Blye J."/>
            <person name="Boguslavskiy L."/>
            <person name="Bonnet C."/>
            <person name="Boukhgalter B."/>
            <person name="Bourzgui I."/>
            <person name="Brown A."/>
            <person name="Cahill P."/>
            <person name="Channer S."/>
            <person name="Cheshatsang Y."/>
            <person name="Chuda L."/>
            <person name="Citroen M."/>
            <person name="Collymore A."/>
            <person name="Cooke P."/>
            <person name="Costello M."/>
            <person name="D'Aco K."/>
            <person name="Daza R."/>
            <person name="De Haan G."/>
            <person name="DeGray S."/>
            <person name="DeMaso C."/>
            <person name="Dhargay N."/>
            <person name="Dooley K."/>
            <person name="Dooley E."/>
            <person name="Doricent M."/>
            <person name="Dorje P."/>
            <person name="Dorjee K."/>
            <person name="Dupes A."/>
            <person name="Elong R."/>
            <person name="Falk J."/>
            <person name="Farina A."/>
            <person name="Faro S."/>
            <person name="Ferguson D."/>
            <person name="Fisher S."/>
            <person name="Foley C.D."/>
            <person name="Franke A."/>
            <person name="Friedrich D."/>
            <person name="Gadbois L."/>
            <person name="Gearin G."/>
            <person name="Gearin C.R."/>
            <person name="Giannoukos G."/>
            <person name="Goode T."/>
            <person name="Graham J."/>
            <person name="Grandbois E."/>
            <person name="Grewal S."/>
            <person name="Gyaltsen K."/>
            <person name="Hafez N."/>
            <person name="Hagos B."/>
            <person name="Hall J."/>
            <person name="Henson C."/>
            <person name="Hollinger A."/>
            <person name="Honan T."/>
            <person name="Huard M.D."/>
            <person name="Hughes L."/>
            <person name="Hurhula B."/>
            <person name="Husby M.E."/>
            <person name="Kamat A."/>
            <person name="Kanga B."/>
            <person name="Kashin S."/>
            <person name="Khazanovich D."/>
            <person name="Kisner P."/>
            <person name="Lance K."/>
            <person name="Lara M."/>
            <person name="Lee W."/>
            <person name="Lennon N."/>
            <person name="Letendre F."/>
            <person name="LeVine R."/>
            <person name="Lipovsky A."/>
            <person name="Liu X."/>
            <person name="Liu J."/>
            <person name="Liu S."/>
            <person name="Lokyitsang T."/>
            <person name="Lokyitsang Y."/>
            <person name="Lubonja R."/>
            <person name="Lui A."/>
            <person name="MacDonald P."/>
            <person name="Magnisalis V."/>
            <person name="Maru K."/>
            <person name="Matthews C."/>
            <person name="McCusker W."/>
            <person name="McDonough S."/>
            <person name="Mehta T."/>
            <person name="Meldrim J."/>
            <person name="Meneus L."/>
            <person name="Mihai O."/>
            <person name="Mihalev A."/>
            <person name="Mihova T."/>
            <person name="Mittelman R."/>
            <person name="Mlenga V."/>
            <person name="Montmayeur A."/>
            <person name="Mulrain L."/>
            <person name="Navidi A."/>
            <person name="Naylor J."/>
            <person name="Negash T."/>
            <person name="Nguyen T."/>
            <person name="Nguyen N."/>
            <person name="Nicol R."/>
            <person name="Norbu C."/>
            <person name="Norbu N."/>
            <person name="Novod N."/>
            <person name="O'Neill B."/>
            <person name="Osman S."/>
            <person name="Markiewicz E."/>
            <person name="Oyono O.L."/>
            <person name="Patti C."/>
            <person name="Phunkhang P."/>
            <person name="Pierre F."/>
            <person name="Priest M."/>
            <person name="Raghuraman S."/>
            <person name="Rege F."/>
            <person name="Reyes R."/>
            <person name="Rise C."/>
            <person name="Rogov P."/>
            <person name="Ross K."/>
            <person name="Ryan E."/>
            <person name="Settipalli S."/>
            <person name="Shea T."/>
            <person name="Sherpa N."/>
            <person name="Shi L."/>
            <person name="Shih D."/>
            <person name="Sparrow T."/>
            <person name="Spaulding J."/>
            <person name="Stalker J."/>
            <person name="Stange-Thomann N."/>
            <person name="Stavropoulos S."/>
            <person name="Stone C."/>
            <person name="Strader C."/>
            <person name="Tesfaye S."/>
            <person name="Thomson T."/>
            <person name="Thoulutsang Y."/>
            <person name="Thoulutsang D."/>
            <person name="Topham K."/>
            <person name="Topping I."/>
            <person name="Tsamla T."/>
            <person name="Vassiliev H."/>
            <person name="Vo A."/>
            <person name="Wangchuk T."/>
            <person name="Wangdi T."/>
            <person name="Weiand M."/>
            <person name="Wilkinson J."/>
            <person name="Wilson A."/>
            <person name="Yadav S."/>
            <person name="Young G."/>
            <person name="Yu Q."/>
            <person name="Zembek L."/>
            <person name="Zhong D."/>
            <person name="Zimmer A."/>
            <person name="Zwirko Z."/>
            <person name="Jaffe D.B."/>
            <person name="Alvarez P."/>
            <person name="Brockman W."/>
            <person name="Butler J."/>
            <person name="Chin C."/>
            <person name="Gnerre S."/>
            <person name="Grabherr M."/>
            <person name="Kleber M."/>
            <person name="Mauceli E."/>
            <person name="MacCallum I."/>
        </authorList>
    </citation>
    <scope>NUCLEOTIDE SEQUENCE [LARGE SCALE GENOMIC DNA]</scope>
    <source>
        <strain evidence="3">Tucson 15287-2541.00</strain>
    </source>
</reference>
<dbReference type="eggNOG" id="ENOG502T8KD">
    <property type="taxonomic scope" value="Eukaryota"/>
</dbReference>
<dbReference type="InParanoid" id="B4J472"/>
<dbReference type="SMART" id="SM00697">
    <property type="entry name" value="DM8"/>
    <property type="match status" value="1"/>
</dbReference>
<dbReference type="EMBL" id="CH916367">
    <property type="protein sequence ID" value="EDW02678.1"/>
    <property type="molecule type" value="Genomic_DNA"/>
</dbReference>
<sequence length="190" mass="22052">MNTTSLCFFIGICLVAICPVSNGARRSRYLLQWNKYDFVKHWDAISSMTIFIEKNGLISSELVLTQPLDEVWLKTSIIVPRPVQQTKMLLMESEFEICQFLREGNMKNKIGLYVFQNMVKNSNFPKQCPISKGLLYFHNIDGLDQFPAFLPESNFTIRMRFHRPNTTDSVNVTLDGTVIEKNNARYKIWV</sequence>
<accession>B4J472</accession>
<name>B4J472_DROGR</name>
<keyword evidence="1" id="KW-0732">Signal</keyword>
<dbReference type="Proteomes" id="UP000001070">
    <property type="component" value="Unassembled WGS sequence"/>
</dbReference>
<dbReference type="PANTHER" id="PTHR20898:SF0">
    <property type="entry name" value="DAEDALUS ON 3-RELATED"/>
    <property type="match status" value="1"/>
</dbReference>
<protein>
    <submittedName>
        <fullName evidence="2">GH22117</fullName>
    </submittedName>
</protein>
<dbReference type="PhylomeDB" id="B4J472"/>
<dbReference type="OMA" id="NRICCYL"/>
<dbReference type="Pfam" id="PF06477">
    <property type="entry name" value="DUF1091"/>
    <property type="match status" value="1"/>
</dbReference>
<gene>
    <name evidence="2" type="primary">Dgri\GH22117</name>
    <name evidence="2" type="ORF">Dgri_GH22117</name>
</gene>
<evidence type="ECO:0000313" key="2">
    <source>
        <dbReference type="EMBL" id="EDW02678.1"/>
    </source>
</evidence>
<dbReference type="AlphaFoldDB" id="B4J472"/>
<feature type="signal peptide" evidence="1">
    <location>
        <begin position="1"/>
        <end position="23"/>
    </location>
</feature>